<dbReference type="FunFam" id="1.50.40.10:FF:000037">
    <property type="entry name" value="Solute carrier family 25 member 29"/>
    <property type="match status" value="1"/>
</dbReference>
<evidence type="ECO:0000256" key="17">
    <source>
        <dbReference type="ARBA" id="ARBA00071763"/>
    </source>
</evidence>
<comment type="catalytic activity">
    <reaction evidence="11">
        <text>L-lysine(out) + L-arginine(in) = L-lysine(in) + L-arginine(out)</text>
        <dbReference type="Rhea" id="RHEA:70827"/>
        <dbReference type="ChEBI" id="CHEBI:32551"/>
        <dbReference type="ChEBI" id="CHEBI:32682"/>
    </reaction>
</comment>
<keyword evidence="9" id="KW-0496">Mitochondrion</keyword>
<gene>
    <name evidence="25" type="ORF">PV328_011427</name>
</gene>
<dbReference type="GO" id="GO:0005289">
    <property type="term" value="F:high-affinity L-arginine transmembrane transporter activity"/>
    <property type="evidence" value="ECO:0007669"/>
    <property type="project" value="TreeGrafter"/>
</dbReference>
<evidence type="ECO:0000256" key="9">
    <source>
        <dbReference type="ARBA" id="ARBA00023128"/>
    </source>
</evidence>
<feature type="transmembrane region" description="Helical" evidence="24">
    <location>
        <begin position="29"/>
        <end position="47"/>
    </location>
</feature>
<evidence type="ECO:0000256" key="2">
    <source>
        <dbReference type="ARBA" id="ARBA00006375"/>
    </source>
</evidence>
<keyword evidence="26" id="KW-1185">Reference proteome</keyword>
<keyword evidence="3 23" id="KW-0813">Transport</keyword>
<evidence type="ECO:0000256" key="21">
    <source>
        <dbReference type="ARBA" id="ARBA00080567"/>
    </source>
</evidence>
<evidence type="ECO:0000256" key="6">
    <source>
        <dbReference type="ARBA" id="ARBA00022792"/>
    </source>
</evidence>
<dbReference type="InterPro" id="IPR002067">
    <property type="entry name" value="MCP"/>
</dbReference>
<evidence type="ECO:0000313" key="25">
    <source>
        <dbReference type="EMBL" id="KAK0157724.1"/>
    </source>
</evidence>
<comment type="subcellular location">
    <subcellularLocation>
        <location evidence="1">Mitochondrion inner membrane</location>
        <topology evidence="1">Multi-pass membrane protein</topology>
    </subcellularLocation>
</comment>
<dbReference type="Pfam" id="PF00153">
    <property type="entry name" value="Mito_carr"/>
    <property type="match status" value="3"/>
</dbReference>
<comment type="caution">
    <text evidence="25">The sequence shown here is derived from an EMBL/GenBank/DDBJ whole genome shotgun (WGS) entry which is preliminary data.</text>
</comment>
<evidence type="ECO:0000256" key="19">
    <source>
        <dbReference type="ARBA" id="ARBA00078745"/>
    </source>
</evidence>
<evidence type="ECO:0000256" key="16">
    <source>
        <dbReference type="ARBA" id="ARBA00052673"/>
    </source>
</evidence>
<evidence type="ECO:0000256" key="18">
    <source>
        <dbReference type="ARBA" id="ARBA00076491"/>
    </source>
</evidence>
<reference evidence="25" key="2">
    <citation type="submission" date="2023-03" db="EMBL/GenBank/DDBJ databases">
        <authorList>
            <person name="Inwood S.N."/>
            <person name="Skelly J.G."/>
            <person name="Guhlin J."/>
            <person name="Harrop T.W.R."/>
            <person name="Goldson S.G."/>
            <person name="Dearden P.K."/>
        </authorList>
    </citation>
    <scope>NUCLEOTIDE SEQUENCE</scope>
    <source>
        <strain evidence="25">Irish</strain>
        <tissue evidence="25">Whole body</tissue>
    </source>
</reference>
<evidence type="ECO:0000256" key="10">
    <source>
        <dbReference type="ARBA" id="ARBA00023136"/>
    </source>
</evidence>
<dbReference type="PANTHER" id="PTHR45624">
    <property type="entry name" value="MITOCHONDRIAL BASIC AMINO ACIDS TRANSPORTER-RELATED"/>
    <property type="match status" value="1"/>
</dbReference>
<evidence type="ECO:0000256" key="3">
    <source>
        <dbReference type="ARBA" id="ARBA00022448"/>
    </source>
</evidence>
<evidence type="ECO:0000256" key="12">
    <source>
        <dbReference type="ARBA" id="ARBA00050592"/>
    </source>
</evidence>
<evidence type="ECO:0000256" key="14">
    <source>
        <dbReference type="ARBA" id="ARBA00051045"/>
    </source>
</evidence>
<dbReference type="GO" id="GO:1990575">
    <property type="term" value="P:mitochondrial L-ornithine transmembrane transport"/>
    <property type="evidence" value="ECO:0007669"/>
    <property type="project" value="TreeGrafter"/>
</dbReference>
<dbReference type="EMBL" id="JAQQBS010001425">
    <property type="protein sequence ID" value="KAK0157724.1"/>
    <property type="molecule type" value="Genomic_DNA"/>
</dbReference>
<evidence type="ECO:0000256" key="24">
    <source>
        <dbReference type="SAM" id="Phobius"/>
    </source>
</evidence>
<evidence type="ECO:0000256" key="13">
    <source>
        <dbReference type="ARBA" id="ARBA00050768"/>
    </source>
</evidence>
<reference evidence="25" key="1">
    <citation type="journal article" date="2023" name="bioRxiv">
        <title>Scaffold-level genome assemblies of two parasitoid biocontrol wasps reveal the parthenogenesis mechanism and an associated novel virus.</title>
        <authorList>
            <person name="Inwood S."/>
            <person name="Skelly J."/>
            <person name="Guhlin J."/>
            <person name="Harrop T."/>
            <person name="Goldson S."/>
            <person name="Dearden P."/>
        </authorList>
    </citation>
    <scope>NUCLEOTIDE SEQUENCE</scope>
    <source>
        <strain evidence="25">Irish</strain>
        <tissue evidence="25">Whole body</tissue>
    </source>
</reference>
<evidence type="ECO:0000256" key="11">
    <source>
        <dbReference type="ARBA" id="ARBA00049090"/>
    </source>
</evidence>
<evidence type="ECO:0000313" key="26">
    <source>
        <dbReference type="Proteomes" id="UP001168990"/>
    </source>
</evidence>
<feature type="repeat" description="Solcar" evidence="22">
    <location>
        <begin position="156"/>
        <end position="241"/>
    </location>
</feature>
<evidence type="ECO:0000256" key="20">
    <source>
        <dbReference type="ARBA" id="ARBA00079387"/>
    </source>
</evidence>
<comment type="catalytic activity">
    <reaction evidence="16">
        <text>N(omega)-methyl-L-arginine(in) + L-arginine(out) = N(omega)-methyl-L-arginine(out) + L-arginine(in)</text>
        <dbReference type="Rhea" id="RHEA:72803"/>
        <dbReference type="ChEBI" id="CHEBI:32682"/>
        <dbReference type="ChEBI" id="CHEBI:114953"/>
    </reaction>
</comment>
<feature type="repeat" description="Solcar" evidence="22">
    <location>
        <begin position="1"/>
        <end position="53"/>
    </location>
</feature>
<dbReference type="Proteomes" id="UP001168990">
    <property type="component" value="Unassembled WGS sequence"/>
</dbReference>
<evidence type="ECO:0000256" key="22">
    <source>
        <dbReference type="PROSITE-ProRule" id="PRU00282"/>
    </source>
</evidence>
<dbReference type="GO" id="GO:0005743">
    <property type="term" value="C:mitochondrial inner membrane"/>
    <property type="evidence" value="ECO:0007669"/>
    <property type="project" value="UniProtKB-SubCell"/>
</dbReference>
<accession>A0AA39EVT7</accession>
<evidence type="ECO:0000256" key="1">
    <source>
        <dbReference type="ARBA" id="ARBA00004448"/>
    </source>
</evidence>
<keyword evidence="8 24" id="KW-1133">Transmembrane helix</keyword>
<keyword evidence="10 22" id="KW-0472">Membrane</keyword>
<proteinExistence type="inferred from homology"/>
<dbReference type="PROSITE" id="PS50920">
    <property type="entry name" value="SOLCAR"/>
    <property type="match status" value="3"/>
</dbReference>
<evidence type="ECO:0000256" key="5">
    <source>
        <dbReference type="ARBA" id="ARBA00022737"/>
    </source>
</evidence>
<dbReference type="SUPFAM" id="SSF103506">
    <property type="entry name" value="Mitochondrial carrier"/>
    <property type="match status" value="1"/>
</dbReference>
<comment type="similarity">
    <text evidence="2 23">Belongs to the mitochondrial carrier (TC 2.A.29) family.</text>
</comment>
<dbReference type="InterPro" id="IPR050567">
    <property type="entry name" value="Mitochondrial_Carrier"/>
</dbReference>
<feature type="repeat" description="Solcar" evidence="22">
    <location>
        <begin position="58"/>
        <end position="146"/>
    </location>
</feature>
<comment type="catalytic activity">
    <reaction evidence="15">
        <text>L-ornithine(in) + L-arginine(out) = L-ornithine(out) + L-arginine(in)</text>
        <dbReference type="Rhea" id="RHEA:34991"/>
        <dbReference type="ChEBI" id="CHEBI:32682"/>
        <dbReference type="ChEBI" id="CHEBI:46911"/>
    </reaction>
</comment>
<evidence type="ECO:0000256" key="15">
    <source>
        <dbReference type="ARBA" id="ARBA00051921"/>
    </source>
</evidence>
<evidence type="ECO:0000256" key="8">
    <source>
        <dbReference type="ARBA" id="ARBA00022989"/>
    </source>
</evidence>
<comment type="catalytic activity">
    <reaction evidence="13">
        <text>L-histidine(out) + L-arginine(in) = L-histidine(in) + L-arginine(out)</text>
        <dbReference type="Rhea" id="RHEA:71063"/>
        <dbReference type="ChEBI" id="CHEBI:32682"/>
        <dbReference type="ChEBI" id="CHEBI:57595"/>
    </reaction>
</comment>
<keyword evidence="6" id="KW-0999">Mitochondrion inner membrane</keyword>
<dbReference type="PANTHER" id="PTHR45624:SF61">
    <property type="entry name" value="MITOCHONDRIAL BASIC AMINO ACIDS TRANSPORTER"/>
    <property type="match status" value="1"/>
</dbReference>
<feature type="transmembrane region" description="Helical" evidence="24">
    <location>
        <begin position="159"/>
        <end position="179"/>
    </location>
</feature>
<protein>
    <recommendedName>
        <fullName evidence="17">Mitochondrial basic amino acids transporter</fullName>
    </recommendedName>
    <alternativeName>
        <fullName evidence="21">Carnitine/acylcarnitine translocase-like</fullName>
    </alternativeName>
    <alternativeName>
        <fullName evidence="20">Mitochondrial carnitine/acylcarnitine carrier protein CACL</fullName>
    </alternativeName>
    <alternativeName>
        <fullName evidence="19">Mitochondrial ornithine transporter 3</fullName>
    </alternativeName>
    <alternativeName>
        <fullName evidence="18">Solute carrier family 25 member 29</fullName>
    </alternativeName>
</protein>
<sequence>MGNPQFRGTWHCFQCILAKDSIRGFYRGMSSPIAGVAFVNAIVFGIYGQAQKYSKNPENLSSHFLAGAAAGLAQSPVVAPLELIKTKLQLQESNGKKKYSGPINCLCKIYRQSGILGIFRGLNVTAVREVPGYGLYFFTYEALTRNNSLIKINQPISTLHMLLAGGLSGIVSWVFTYPIDVIKSRLQADKNSRYVGAIDCLKKSLNEEGVGCLFKGLNSTILRAFPTNAATFTVVNWTIRLCGDKPRTFNDECDDNTNKYNDNDTHPIIIQRNSTINDQQRLMFNNYNSLFRSVLYYDTPSIESYYLVDVFRRCYGNSLARQFVDGHENKKNVIEKNE</sequence>
<dbReference type="AlphaFoldDB" id="A0AA39EVT7"/>
<keyword evidence="5" id="KW-0677">Repeat</keyword>
<dbReference type="PRINTS" id="PR00926">
    <property type="entry name" value="MITOCARRIER"/>
</dbReference>
<organism evidence="25 26">
    <name type="scientific">Microctonus aethiopoides</name>
    <dbReference type="NCBI Taxonomy" id="144406"/>
    <lineage>
        <taxon>Eukaryota</taxon>
        <taxon>Metazoa</taxon>
        <taxon>Ecdysozoa</taxon>
        <taxon>Arthropoda</taxon>
        <taxon>Hexapoda</taxon>
        <taxon>Insecta</taxon>
        <taxon>Pterygota</taxon>
        <taxon>Neoptera</taxon>
        <taxon>Endopterygota</taxon>
        <taxon>Hymenoptera</taxon>
        <taxon>Apocrita</taxon>
        <taxon>Ichneumonoidea</taxon>
        <taxon>Braconidae</taxon>
        <taxon>Euphorinae</taxon>
        <taxon>Microctonus</taxon>
    </lineage>
</organism>
<evidence type="ECO:0000256" key="7">
    <source>
        <dbReference type="ARBA" id="ARBA00022970"/>
    </source>
</evidence>
<keyword evidence="7" id="KW-0029">Amino-acid transport</keyword>
<comment type="catalytic activity">
    <reaction evidence="14">
        <text>L-homoarginine(in) + L-arginine(out) = L-homoarginine(out) + L-arginine(in)</text>
        <dbReference type="Rhea" id="RHEA:72799"/>
        <dbReference type="ChEBI" id="CHEBI:32682"/>
        <dbReference type="ChEBI" id="CHEBI:143006"/>
    </reaction>
</comment>
<evidence type="ECO:0000256" key="23">
    <source>
        <dbReference type="RuleBase" id="RU000488"/>
    </source>
</evidence>
<comment type="catalytic activity">
    <reaction evidence="12">
        <text>L-histidine(out) = L-histidine(in)</text>
        <dbReference type="Rhea" id="RHEA:72807"/>
        <dbReference type="ChEBI" id="CHEBI:57595"/>
    </reaction>
</comment>
<evidence type="ECO:0000256" key="4">
    <source>
        <dbReference type="ARBA" id="ARBA00022692"/>
    </source>
</evidence>
<keyword evidence="4 22" id="KW-0812">Transmembrane</keyword>
<dbReference type="Gene3D" id="1.50.40.10">
    <property type="entry name" value="Mitochondrial carrier domain"/>
    <property type="match status" value="1"/>
</dbReference>
<name>A0AA39EVT7_9HYME</name>
<dbReference type="InterPro" id="IPR018108">
    <property type="entry name" value="MCP_transmembrane"/>
</dbReference>
<dbReference type="InterPro" id="IPR023395">
    <property type="entry name" value="MCP_dom_sf"/>
</dbReference>